<sequence length="357" mass="37447">MRTPRIEIDLSAVEHNARELVKRLHARGIDVTGVTQATLGSPEVAKAMINGGVKRLGDTRIENIEALRDAGIKVPVILLRSPSPEWAERAVACATHSLVSDLDIVTALSVAAGKRALNHGIVLMVEMGDLGEGMMTADVLDAARIISRTRHVTLTGIGTNLATRSGVVPGDDQMQQLTGLASTISSKFGVDPAIITGGNSANLGWALGEGRVGAINDLRLGESILLGVDPLTRRPIEGLRGDAFAVVAPVIESIEKPSAPWGVRAGVAVGAAAQTRERGTIIQTIVALGRQDVDPDGLKPPAGVTVLSASSDHLVLETPVRLAAGTEIRFGVDYSALIRAMTSPFVVERLLTHTPAR</sequence>
<dbReference type="Pfam" id="PF01168">
    <property type="entry name" value="Ala_racemase_N"/>
    <property type="match status" value="1"/>
</dbReference>
<keyword evidence="2" id="KW-0663">Pyridoxal phosphate</keyword>
<dbReference type="Proteomes" id="UP000547973">
    <property type="component" value="Unassembled WGS sequence"/>
</dbReference>
<dbReference type="Gene3D" id="3.20.20.10">
    <property type="entry name" value="Alanine racemase"/>
    <property type="match status" value="1"/>
</dbReference>
<evidence type="ECO:0000256" key="3">
    <source>
        <dbReference type="ARBA" id="ARBA00023235"/>
    </source>
</evidence>
<dbReference type="RefSeq" id="WP_062074376.1">
    <property type="nucleotide sequence ID" value="NZ_BBRC01000002.1"/>
</dbReference>
<evidence type="ECO:0000313" key="5">
    <source>
        <dbReference type="EMBL" id="NYI42573.1"/>
    </source>
</evidence>
<gene>
    <name evidence="5" type="ORF">BKA03_002692</name>
</gene>
<dbReference type="InterPro" id="IPR001608">
    <property type="entry name" value="Ala_racemase_N"/>
</dbReference>
<proteinExistence type="predicted"/>
<dbReference type="InterPro" id="IPR029066">
    <property type="entry name" value="PLP-binding_barrel"/>
</dbReference>
<evidence type="ECO:0000256" key="1">
    <source>
        <dbReference type="ARBA" id="ARBA00001933"/>
    </source>
</evidence>
<comment type="cofactor">
    <cofactor evidence="1">
        <name>pyridoxal 5'-phosphate</name>
        <dbReference type="ChEBI" id="CHEBI:597326"/>
    </cofactor>
</comment>
<keyword evidence="3" id="KW-0413">Isomerase</keyword>
<dbReference type="InterPro" id="IPR000821">
    <property type="entry name" value="Ala_racemase"/>
</dbReference>
<dbReference type="PANTHER" id="PTHR30511:SF3">
    <property type="entry name" value="LYSINE RACEMASE"/>
    <property type="match status" value="1"/>
</dbReference>
<dbReference type="AlphaFoldDB" id="A0A7Y9ZDH0"/>
<protein>
    <submittedName>
        <fullName evidence="5">Putative amino acid racemase</fullName>
    </submittedName>
</protein>
<dbReference type="PANTHER" id="PTHR30511">
    <property type="entry name" value="ALANINE RACEMASE"/>
    <property type="match status" value="1"/>
</dbReference>
<organism evidence="5 6">
    <name type="scientific">Demequina lutea</name>
    <dbReference type="NCBI Taxonomy" id="431489"/>
    <lineage>
        <taxon>Bacteria</taxon>
        <taxon>Bacillati</taxon>
        <taxon>Actinomycetota</taxon>
        <taxon>Actinomycetes</taxon>
        <taxon>Micrococcales</taxon>
        <taxon>Demequinaceae</taxon>
        <taxon>Demequina</taxon>
    </lineage>
</organism>
<dbReference type="SUPFAM" id="SSF51419">
    <property type="entry name" value="PLP-binding barrel"/>
    <property type="match status" value="1"/>
</dbReference>
<dbReference type="GO" id="GO:0005829">
    <property type="term" value="C:cytosol"/>
    <property type="evidence" value="ECO:0007669"/>
    <property type="project" value="TreeGrafter"/>
</dbReference>
<accession>A0A7Y9ZDH0</accession>
<feature type="domain" description="Alanine racemase N-terminal" evidence="4">
    <location>
        <begin position="8"/>
        <end position="209"/>
    </location>
</feature>
<dbReference type="GO" id="GO:0008784">
    <property type="term" value="F:alanine racemase activity"/>
    <property type="evidence" value="ECO:0007669"/>
    <property type="project" value="TreeGrafter"/>
</dbReference>
<dbReference type="GO" id="GO:0030170">
    <property type="term" value="F:pyridoxal phosphate binding"/>
    <property type="evidence" value="ECO:0007669"/>
    <property type="project" value="TreeGrafter"/>
</dbReference>
<evidence type="ECO:0000259" key="4">
    <source>
        <dbReference type="Pfam" id="PF01168"/>
    </source>
</evidence>
<dbReference type="EMBL" id="JACBZO010000001">
    <property type="protein sequence ID" value="NYI42573.1"/>
    <property type="molecule type" value="Genomic_DNA"/>
</dbReference>
<comment type="caution">
    <text evidence="5">The sequence shown here is derived from an EMBL/GenBank/DDBJ whole genome shotgun (WGS) entry which is preliminary data.</text>
</comment>
<evidence type="ECO:0000256" key="2">
    <source>
        <dbReference type="ARBA" id="ARBA00022898"/>
    </source>
</evidence>
<dbReference type="OrthoDB" id="504078at2"/>
<keyword evidence="6" id="KW-1185">Reference proteome</keyword>
<evidence type="ECO:0000313" key="6">
    <source>
        <dbReference type="Proteomes" id="UP000547973"/>
    </source>
</evidence>
<name>A0A7Y9ZDH0_9MICO</name>
<reference evidence="5 6" key="1">
    <citation type="submission" date="2020-07" db="EMBL/GenBank/DDBJ databases">
        <title>Sequencing the genomes of 1000 actinobacteria strains.</title>
        <authorList>
            <person name="Klenk H.-P."/>
        </authorList>
    </citation>
    <scope>NUCLEOTIDE SEQUENCE [LARGE SCALE GENOMIC DNA]</scope>
    <source>
        <strain evidence="5 6">DSM 19970</strain>
    </source>
</reference>